<dbReference type="GO" id="GO:0015074">
    <property type="term" value="P:DNA integration"/>
    <property type="evidence" value="ECO:0007669"/>
    <property type="project" value="InterPro"/>
</dbReference>
<keyword evidence="4" id="KW-0255">Endonuclease</keyword>
<organism evidence="8">
    <name type="scientific">Sesamum latifolium</name>
    <dbReference type="NCBI Taxonomy" id="2727402"/>
    <lineage>
        <taxon>Eukaryota</taxon>
        <taxon>Viridiplantae</taxon>
        <taxon>Streptophyta</taxon>
        <taxon>Embryophyta</taxon>
        <taxon>Tracheophyta</taxon>
        <taxon>Spermatophyta</taxon>
        <taxon>Magnoliopsida</taxon>
        <taxon>eudicotyledons</taxon>
        <taxon>Gunneridae</taxon>
        <taxon>Pentapetalae</taxon>
        <taxon>asterids</taxon>
        <taxon>lamiids</taxon>
        <taxon>Lamiales</taxon>
        <taxon>Pedaliaceae</taxon>
        <taxon>Sesamum</taxon>
    </lineage>
</organism>
<dbReference type="PANTHER" id="PTHR34072:SF57">
    <property type="entry name" value="RNA-DIRECTED DNA POLYMERASE"/>
    <property type="match status" value="1"/>
</dbReference>
<dbReference type="InterPro" id="IPR036397">
    <property type="entry name" value="RNaseH_sf"/>
</dbReference>
<dbReference type="Pfam" id="PF17917">
    <property type="entry name" value="RT_RNaseH"/>
    <property type="match status" value="1"/>
</dbReference>
<keyword evidence="1" id="KW-0808">Transferase</keyword>
<evidence type="ECO:0000256" key="1">
    <source>
        <dbReference type="ARBA" id="ARBA00022679"/>
    </source>
</evidence>
<evidence type="ECO:0000256" key="6">
    <source>
        <dbReference type="ARBA" id="ARBA00022918"/>
    </source>
</evidence>
<keyword evidence="2" id="KW-0548">Nucleotidyltransferase</keyword>
<dbReference type="GO" id="GO:0003964">
    <property type="term" value="F:RNA-directed DNA polymerase activity"/>
    <property type="evidence" value="ECO:0007669"/>
    <property type="project" value="UniProtKB-KW"/>
</dbReference>
<dbReference type="AlphaFoldDB" id="A0AAW2WAY4"/>
<dbReference type="PROSITE" id="PS50994">
    <property type="entry name" value="INTEGRASE"/>
    <property type="match status" value="1"/>
</dbReference>
<dbReference type="FunFam" id="3.10.20.370:FF:000001">
    <property type="entry name" value="Retrovirus-related Pol polyprotein from transposon 17.6-like protein"/>
    <property type="match status" value="1"/>
</dbReference>
<gene>
    <name evidence="8" type="ORF">Slati_2365300</name>
</gene>
<keyword evidence="6" id="KW-0695">RNA-directed DNA polymerase</keyword>
<dbReference type="EMBL" id="JACGWN010000008">
    <property type="protein sequence ID" value="KAL0438823.1"/>
    <property type="molecule type" value="Genomic_DNA"/>
</dbReference>
<dbReference type="GO" id="GO:0004519">
    <property type="term" value="F:endonuclease activity"/>
    <property type="evidence" value="ECO:0007669"/>
    <property type="project" value="UniProtKB-KW"/>
</dbReference>
<dbReference type="GO" id="GO:0016787">
    <property type="term" value="F:hydrolase activity"/>
    <property type="evidence" value="ECO:0007669"/>
    <property type="project" value="UniProtKB-KW"/>
</dbReference>
<dbReference type="SUPFAM" id="SSF56672">
    <property type="entry name" value="DNA/RNA polymerases"/>
    <property type="match status" value="1"/>
</dbReference>
<comment type="caution">
    <text evidence="8">The sequence shown here is derived from an EMBL/GenBank/DDBJ whole genome shotgun (WGS) entry which is preliminary data.</text>
</comment>
<dbReference type="InterPro" id="IPR012337">
    <property type="entry name" value="RNaseH-like_sf"/>
</dbReference>
<feature type="domain" description="Integrase catalytic" evidence="7">
    <location>
        <begin position="148"/>
        <end position="251"/>
    </location>
</feature>
<dbReference type="Gene3D" id="3.10.20.370">
    <property type="match status" value="1"/>
</dbReference>
<name>A0AAW2WAY4_9LAMI</name>
<dbReference type="PANTHER" id="PTHR34072">
    <property type="entry name" value="ENZYMATIC POLYPROTEIN-RELATED"/>
    <property type="match status" value="1"/>
</dbReference>
<dbReference type="SUPFAM" id="SSF53098">
    <property type="entry name" value="Ribonuclease H-like"/>
    <property type="match status" value="1"/>
</dbReference>
<keyword evidence="5" id="KW-0378">Hydrolase</keyword>
<keyword evidence="3" id="KW-0540">Nuclease</keyword>
<reference evidence="8" key="1">
    <citation type="submission" date="2020-06" db="EMBL/GenBank/DDBJ databases">
        <authorList>
            <person name="Li T."/>
            <person name="Hu X."/>
            <person name="Zhang T."/>
            <person name="Song X."/>
            <person name="Zhang H."/>
            <person name="Dai N."/>
            <person name="Sheng W."/>
            <person name="Hou X."/>
            <person name="Wei L."/>
        </authorList>
    </citation>
    <scope>NUCLEOTIDE SEQUENCE</scope>
    <source>
        <strain evidence="8">KEN1</strain>
        <tissue evidence="8">Leaf</tissue>
    </source>
</reference>
<dbReference type="Gene3D" id="3.30.420.10">
    <property type="entry name" value="Ribonuclease H-like superfamily/Ribonuclease H"/>
    <property type="match status" value="1"/>
</dbReference>
<dbReference type="InterPro" id="IPR043502">
    <property type="entry name" value="DNA/RNA_pol_sf"/>
</dbReference>
<proteinExistence type="predicted"/>
<evidence type="ECO:0000256" key="3">
    <source>
        <dbReference type="ARBA" id="ARBA00022722"/>
    </source>
</evidence>
<reference evidence="8" key="2">
    <citation type="journal article" date="2024" name="Plant">
        <title>Genomic evolution and insights into agronomic trait innovations of Sesamum species.</title>
        <authorList>
            <person name="Miao H."/>
            <person name="Wang L."/>
            <person name="Qu L."/>
            <person name="Liu H."/>
            <person name="Sun Y."/>
            <person name="Le M."/>
            <person name="Wang Q."/>
            <person name="Wei S."/>
            <person name="Zheng Y."/>
            <person name="Lin W."/>
            <person name="Duan Y."/>
            <person name="Cao H."/>
            <person name="Xiong S."/>
            <person name="Wang X."/>
            <person name="Wei L."/>
            <person name="Li C."/>
            <person name="Ma Q."/>
            <person name="Ju M."/>
            <person name="Zhao R."/>
            <person name="Li G."/>
            <person name="Mu C."/>
            <person name="Tian Q."/>
            <person name="Mei H."/>
            <person name="Zhang T."/>
            <person name="Gao T."/>
            <person name="Zhang H."/>
        </authorList>
    </citation>
    <scope>NUCLEOTIDE SEQUENCE</scope>
    <source>
        <strain evidence="8">KEN1</strain>
    </source>
</reference>
<dbReference type="InterPro" id="IPR001584">
    <property type="entry name" value="Integrase_cat-core"/>
</dbReference>
<dbReference type="InterPro" id="IPR041373">
    <property type="entry name" value="RT_RNaseH"/>
</dbReference>
<protein>
    <submittedName>
        <fullName evidence="8">Retrovirus-related Pol polyprotein from transposon.6</fullName>
    </submittedName>
</protein>
<dbReference type="CDD" id="cd09274">
    <property type="entry name" value="RNase_HI_RT_Ty3"/>
    <property type="match status" value="1"/>
</dbReference>
<evidence type="ECO:0000256" key="2">
    <source>
        <dbReference type="ARBA" id="ARBA00022695"/>
    </source>
</evidence>
<dbReference type="GO" id="GO:0003676">
    <property type="term" value="F:nucleic acid binding"/>
    <property type="evidence" value="ECO:0007669"/>
    <property type="project" value="InterPro"/>
</dbReference>
<sequence length="398" mass="46080">MCDASNHAVGDVLGQKIGKDPHVIYYASRMLDNTQSNYTTAEKELLAVVFGLEKFRHYLLGTKVIVHSDHATMRRLVTNNDPTPLNDEFSDEHLHATQGITPWYADIVNFLVIGTLPRDLPRARKDKIKSDAKYFVWDDPYLWKFCSDQIIQRFSMPRAIISDRGTHFCNKVVDALFKKYNVTHRISTAYHPQTNGQAEISNREIKSILEKTVNPNQKDWSTRLDDALWAYRTAYKTPIGMSPYRLVYGKSCHLPVELEHRAYWAIKQFNLAMDEVGGQRKLQLQELEEIQNDAYENSKIYKEKAKAFHDRAIFRKEFNIGQKVLLFHSKLKLFSGKLRSRWIGPFIVTNIFPHGAVEIKSPTTQKVFKVNGHRLKPFYEDFQAPATEKFQLIEPTIA</sequence>
<evidence type="ECO:0000259" key="7">
    <source>
        <dbReference type="PROSITE" id="PS50994"/>
    </source>
</evidence>
<evidence type="ECO:0000256" key="5">
    <source>
        <dbReference type="ARBA" id="ARBA00022801"/>
    </source>
</evidence>
<evidence type="ECO:0000256" key="4">
    <source>
        <dbReference type="ARBA" id="ARBA00022759"/>
    </source>
</evidence>
<evidence type="ECO:0000313" key="8">
    <source>
        <dbReference type="EMBL" id="KAL0438823.1"/>
    </source>
</evidence>
<accession>A0AAW2WAY4</accession>